<evidence type="ECO:0000256" key="5">
    <source>
        <dbReference type="ARBA" id="ARBA00022989"/>
    </source>
</evidence>
<evidence type="ECO:0000256" key="7">
    <source>
        <dbReference type="RuleBase" id="RU363032"/>
    </source>
</evidence>
<feature type="transmembrane region" description="Helical" evidence="7">
    <location>
        <begin position="124"/>
        <end position="143"/>
    </location>
</feature>
<dbReference type="Proteomes" id="UP000320386">
    <property type="component" value="Chromosome"/>
</dbReference>
<evidence type="ECO:0000256" key="2">
    <source>
        <dbReference type="ARBA" id="ARBA00022448"/>
    </source>
</evidence>
<dbReference type="SUPFAM" id="SSF161098">
    <property type="entry name" value="MetI-like"/>
    <property type="match status" value="1"/>
</dbReference>
<dbReference type="OrthoDB" id="266229at2"/>
<dbReference type="PANTHER" id="PTHR43744:SF12">
    <property type="entry name" value="ABC TRANSPORTER PERMEASE PROTEIN MG189-RELATED"/>
    <property type="match status" value="1"/>
</dbReference>
<name>A0A518BU81_9BACT</name>
<keyword evidence="3" id="KW-1003">Cell membrane</keyword>
<dbReference type="CDD" id="cd06261">
    <property type="entry name" value="TM_PBP2"/>
    <property type="match status" value="1"/>
</dbReference>
<gene>
    <name evidence="9" type="primary">araQ_1</name>
    <name evidence="9" type="ORF">Pan265_03830</name>
</gene>
<keyword evidence="6 7" id="KW-0472">Membrane</keyword>
<dbReference type="PANTHER" id="PTHR43744">
    <property type="entry name" value="ABC TRANSPORTER PERMEASE PROTEIN MG189-RELATED-RELATED"/>
    <property type="match status" value="1"/>
</dbReference>
<feature type="transmembrane region" description="Helical" evidence="7">
    <location>
        <begin position="155"/>
        <end position="172"/>
    </location>
</feature>
<dbReference type="InterPro" id="IPR000515">
    <property type="entry name" value="MetI-like"/>
</dbReference>
<dbReference type="RefSeq" id="WP_145444719.1">
    <property type="nucleotide sequence ID" value="NZ_CP036280.1"/>
</dbReference>
<evidence type="ECO:0000256" key="3">
    <source>
        <dbReference type="ARBA" id="ARBA00022475"/>
    </source>
</evidence>
<comment type="subcellular location">
    <subcellularLocation>
        <location evidence="1 7">Cell membrane</location>
        <topology evidence="1 7">Multi-pass membrane protein</topology>
    </subcellularLocation>
</comment>
<organism evidence="9 10">
    <name type="scientific">Mucisphaera calidilacus</name>
    <dbReference type="NCBI Taxonomy" id="2527982"/>
    <lineage>
        <taxon>Bacteria</taxon>
        <taxon>Pseudomonadati</taxon>
        <taxon>Planctomycetota</taxon>
        <taxon>Phycisphaerae</taxon>
        <taxon>Phycisphaerales</taxon>
        <taxon>Phycisphaeraceae</taxon>
        <taxon>Mucisphaera</taxon>
    </lineage>
</organism>
<protein>
    <submittedName>
        <fullName evidence="9">L-arabinose transport system permease protein AraQ</fullName>
    </submittedName>
</protein>
<reference evidence="9 10" key="1">
    <citation type="submission" date="2019-02" db="EMBL/GenBank/DDBJ databases">
        <title>Deep-cultivation of Planctomycetes and their phenomic and genomic characterization uncovers novel biology.</title>
        <authorList>
            <person name="Wiegand S."/>
            <person name="Jogler M."/>
            <person name="Boedeker C."/>
            <person name="Pinto D."/>
            <person name="Vollmers J."/>
            <person name="Rivas-Marin E."/>
            <person name="Kohn T."/>
            <person name="Peeters S.H."/>
            <person name="Heuer A."/>
            <person name="Rast P."/>
            <person name="Oberbeckmann S."/>
            <person name="Bunk B."/>
            <person name="Jeske O."/>
            <person name="Meyerdierks A."/>
            <person name="Storesund J.E."/>
            <person name="Kallscheuer N."/>
            <person name="Luecker S."/>
            <person name="Lage O.M."/>
            <person name="Pohl T."/>
            <person name="Merkel B.J."/>
            <person name="Hornburger P."/>
            <person name="Mueller R.-W."/>
            <person name="Bruemmer F."/>
            <person name="Labrenz M."/>
            <person name="Spormann A.M."/>
            <person name="Op den Camp H."/>
            <person name="Overmann J."/>
            <person name="Amann R."/>
            <person name="Jetten M.S.M."/>
            <person name="Mascher T."/>
            <person name="Medema M.H."/>
            <person name="Devos D.P."/>
            <person name="Kaster A.-K."/>
            <person name="Ovreas L."/>
            <person name="Rohde M."/>
            <person name="Galperin M.Y."/>
            <person name="Jogler C."/>
        </authorList>
    </citation>
    <scope>NUCLEOTIDE SEQUENCE [LARGE SCALE GENOMIC DNA]</scope>
    <source>
        <strain evidence="9 10">Pan265</strain>
    </source>
</reference>
<evidence type="ECO:0000313" key="10">
    <source>
        <dbReference type="Proteomes" id="UP000320386"/>
    </source>
</evidence>
<proteinExistence type="inferred from homology"/>
<dbReference type="Gene3D" id="1.10.3720.10">
    <property type="entry name" value="MetI-like"/>
    <property type="match status" value="1"/>
</dbReference>
<comment type="similarity">
    <text evidence="7">Belongs to the binding-protein-dependent transport system permease family.</text>
</comment>
<keyword evidence="2 7" id="KW-0813">Transport</keyword>
<dbReference type="Pfam" id="PF00528">
    <property type="entry name" value="BPD_transp_1"/>
    <property type="match status" value="1"/>
</dbReference>
<keyword evidence="4 7" id="KW-0812">Transmembrane</keyword>
<feature type="transmembrane region" description="Helical" evidence="7">
    <location>
        <begin position="86"/>
        <end position="112"/>
    </location>
</feature>
<dbReference type="AlphaFoldDB" id="A0A518BU81"/>
<dbReference type="EMBL" id="CP036280">
    <property type="protein sequence ID" value="QDU70555.1"/>
    <property type="molecule type" value="Genomic_DNA"/>
</dbReference>
<dbReference type="GO" id="GO:0055085">
    <property type="term" value="P:transmembrane transport"/>
    <property type="evidence" value="ECO:0007669"/>
    <property type="project" value="InterPro"/>
</dbReference>
<evidence type="ECO:0000256" key="1">
    <source>
        <dbReference type="ARBA" id="ARBA00004651"/>
    </source>
</evidence>
<feature type="domain" description="ABC transmembrane type-1" evidence="8">
    <location>
        <begin position="87"/>
        <end position="276"/>
    </location>
</feature>
<dbReference type="PROSITE" id="PS50928">
    <property type="entry name" value="ABC_TM1"/>
    <property type="match status" value="1"/>
</dbReference>
<accession>A0A518BU81</accession>
<dbReference type="GO" id="GO:0005886">
    <property type="term" value="C:plasma membrane"/>
    <property type="evidence" value="ECO:0007669"/>
    <property type="project" value="UniProtKB-SubCell"/>
</dbReference>
<dbReference type="InterPro" id="IPR035906">
    <property type="entry name" value="MetI-like_sf"/>
</dbReference>
<sequence>MPEPASTTLVHRKSLGLRARHATLWSLRLITLTILAFTLTLPFLWMILTSLKHLSEVGVNAWLPGEMGWQWSNYPEVFRQIPFARYYLNSIFIAASVTFLNVLTSACAAFAFARVQWVGRDKIFLVYLATMMIPGLVIMIPNYQLMIQLGLVDSMVGLILPASFSTFSTFLLRQFMLSIPRSIDEAAEIDGASPWQLFWEIILPLARPGLVTVTIITFMGTYSSFFWPLVMLKSDHTYTLPIGLLAFDSTAGQATHLLMAGVAMSVIPMIIVFVLMQKQLIAGIQVGAVKG</sequence>
<feature type="transmembrane region" description="Helical" evidence="7">
    <location>
        <begin position="254"/>
        <end position="275"/>
    </location>
</feature>
<evidence type="ECO:0000256" key="4">
    <source>
        <dbReference type="ARBA" id="ARBA00022692"/>
    </source>
</evidence>
<keyword evidence="10" id="KW-1185">Reference proteome</keyword>
<evidence type="ECO:0000259" key="8">
    <source>
        <dbReference type="PROSITE" id="PS50928"/>
    </source>
</evidence>
<evidence type="ECO:0000313" key="9">
    <source>
        <dbReference type="EMBL" id="QDU70555.1"/>
    </source>
</evidence>
<feature type="transmembrane region" description="Helical" evidence="7">
    <location>
        <begin position="210"/>
        <end position="230"/>
    </location>
</feature>
<dbReference type="KEGG" id="mcad:Pan265_03830"/>
<keyword evidence="5 7" id="KW-1133">Transmembrane helix</keyword>
<feature type="transmembrane region" description="Helical" evidence="7">
    <location>
        <begin position="22"/>
        <end position="48"/>
    </location>
</feature>
<evidence type="ECO:0000256" key="6">
    <source>
        <dbReference type="ARBA" id="ARBA00023136"/>
    </source>
</evidence>